<keyword evidence="4" id="KW-1185">Reference proteome</keyword>
<dbReference type="Proteomes" id="UP000298663">
    <property type="component" value="Unassembled WGS sequence"/>
</dbReference>
<gene>
    <name evidence="3" type="ORF">L596_005755</name>
</gene>
<feature type="coiled-coil region" evidence="1">
    <location>
        <begin position="33"/>
        <end position="71"/>
    </location>
</feature>
<evidence type="ECO:0000256" key="2">
    <source>
        <dbReference type="SAM" id="MobiDB-lite"/>
    </source>
</evidence>
<comment type="caution">
    <text evidence="3">The sequence shown here is derived from an EMBL/GenBank/DDBJ whole genome shotgun (WGS) entry which is preliminary data.</text>
</comment>
<keyword evidence="1" id="KW-0175">Coiled coil</keyword>
<evidence type="ECO:0000313" key="3">
    <source>
        <dbReference type="EMBL" id="TMS39188.1"/>
    </source>
</evidence>
<accession>A0A4U8V5M7</accession>
<organism evidence="3 4">
    <name type="scientific">Steinernema carpocapsae</name>
    <name type="common">Entomopathogenic nematode</name>
    <dbReference type="NCBI Taxonomy" id="34508"/>
    <lineage>
        <taxon>Eukaryota</taxon>
        <taxon>Metazoa</taxon>
        <taxon>Ecdysozoa</taxon>
        <taxon>Nematoda</taxon>
        <taxon>Chromadorea</taxon>
        <taxon>Rhabditida</taxon>
        <taxon>Tylenchina</taxon>
        <taxon>Panagrolaimomorpha</taxon>
        <taxon>Strongyloidoidea</taxon>
        <taxon>Steinernematidae</taxon>
        <taxon>Steinernema</taxon>
    </lineage>
</organism>
<feature type="region of interest" description="Disordered" evidence="2">
    <location>
        <begin position="198"/>
        <end position="233"/>
    </location>
</feature>
<evidence type="ECO:0000256" key="1">
    <source>
        <dbReference type="SAM" id="Coils"/>
    </source>
</evidence>
<dbReference type="OrthoDB" id="10565124at2759"/>
<proteinExistence type="predicted"/>
<dbReference type="EMBL" id="AZBU02000001">
    <property type="protein sequence ID" value="TMS39188.1"/>
    <property type="molecule type" value="Genomic_DNA"/>
</dbReference>
<sequence>MRNIELSEEVQWLRGQVCRAPQSIFEKPEKPDNEDYQKRCDELKEQLQKMKEEKQREKNRCEAAMRDVHTEALSQVREMHQRYELVQKLNARLEGIAMDLDLTTNVDPIDTVKDRLGASVVRMVRDHMNQETLKKMEEKMRPVKSTMSKSLDEAGPAHRFGLKRSSEPIISSLSGKPPISRKLNIVMGNREFGMKKSVDELLYDSDDNKEGQEDAEDNDSPIPDVPTPRKQED</sequence>
<reference evidence="3 4" key="2">
    <citation type="journal article" date="2019" name="G3 (Bethesda)">
        <title>Hybrid Assembly of the Genome of the Entomopathogenic Nematode Steinernema carpocapsae Identifies the X-Chromosome.</title>
        <authorList>
            <person name="Serra L."/>
            <person name="Macchietto M."/>
            <person name="Macias-Munoz A."/>
            <person name="McGill C.J."/>
            <person name="Rodriguez I.M."/>
            <person name="Rodriguez B."/>
            <person name="Murad R."/>
            <person name="Mortazavi A."/>
        </authorList>
    </citation>
    <scope>NUCLEOTIDE SEQUENCE [LARGE SCALE GENOMIC DNA]</scope>
    <source>
        <strain evidence="3 4">ALL</strain>
    </source>
</reference>
<protein>
    <submittedName>
        <fullName evidence="3">Uncharacterized protein</fullName>
    </submittedName>
</protein>
<dbReference type="AlphaFoldDB" id="A0A4U8V5M7"/>
<name>A0A4U8V5M7_STECR</name>
<reference evidence="3 4" key="1">
    <citation type="journal article" date="2015" name="Genome Biol.">
        <title>Comparative genomics of Steinernema reveals deeply conserved gene regulatory networks.</title>
        <authorList>
            <person name="Dillman A.R."/>
            <person name="Macchietto M."/>
            <person name="Porter C.F."/>
            <person name="Rogers A."/>
            <person name="Williams B."/>
            <person name="Antoshechkin I."/>
            <person name="Lee M.M."/>
            <person name="Goodwin Z."/>
            <person name="Lu X."/>
            <person name="Lewis E.E."/>
            <person name="Goodrich-Blair H."/>
            <person name="Stock S.P."/>
            <person name="Adams B.J."/>
            <person name="Sternberg P.W."/>
            <person name="Mortazavi A."/>
        </authorList>
    </citation>
    <scope>NUCLEOTIDE SEQUENCE [LARGE SCALE GENOMIC DNA]</scope>
    <source>
        <strain evidence="3 4">ALL</strain>
    </source>
</reference>
<evidence type="ECO:0000313" key="4">
    <source>
        <dbReference type="Proteomes" id="UP000298663"/>
    </source>
</evidence>